<keyword evidence="3 8" id="KW-0699">rRNA-binding</keyword>
<dbReference type="Pfam" id="PF01649">
    <property type="entry name" value="Ribosomal_S20p"/>
    <property type="match status" value="1"/>
</dbReference>
<feature type="compositionally biased region" description="Basic and acidic residues" evidence="9">
    <location>
        <begin position="12"/>
        <end position="22"/>
    </location>
</feature>
<keyword evidence="6 8" id="KW-0687">Ribonucleoprotein</keyword>
<evidence type="ECO:0000313" key="11">
    <source>
        <dbReference type="Proteomes" id="UP001291687"/>
    </source>
</evidence>
<comment type="caution">
    <text evidence="10">The sequence shown here is derived from an EMBL/GenBank/DDBJ whole genome shotgun (WGS) entry which is preliminary data.</text>
</comment>
<reference evidence="10 11" key="1">
    <citation type="submission" date="2023-03" db="EMBL/GenBank/DDBJ databases">
        <title>Host association and intracellularity evolved multiple times independently in the Rickettsiales.</title>
        <authorList>
            <person name="Castelli M."/>
            <person name="Nardi T."/>
            <person name="Gammuto L."/>
            <person name="Bellinzona G."/>
            <person name="Sabaneyeva E."/>
            <person name="Potekhin A."/>
            <person name="Serra V."/>
            <person name="Petroni G."/>
            <person name="Sassera D."/>
        </authorList>
    </citation>
    <scope>NUCLEOTIDE SEQUENCE [LARGE SCALE GENOMIC DNA]</scope>
    <source>
        <strain evidence="10 11">Sr 2-6</strain>
    </source>
</reference>
<protein>
    <recommendedName>
        <fullName evidence="7 8">Small ribosomal subunit protein bS20</fullName>
    </recommendedName>
</protein>
<evidence type="ECO:0000256" key="3">
    <source>
        <dbReference type="ARBA" id="ARBA00022730"/>
    </source>
</evidence>
<evidence type="ECO:0000256" key="7">
    <source>
        <dbReference type="ARBA" id="ARBA00035136"/>
    </source>
</evidence>
<proteinExistence type="inferred from homology"/>
<evidence type="ECO:0000256" key="5">
    <source>
        <dbReference type="ARBA" id="ARBA00022980"/>
    </source>
</evidence>
<name>A0ABU5NAJ5_9RICK</name>
<dbReference type="Proteomes" id="UP001291687">
    <property type="component" value="Unassembled WGS sequence"/>
</dbReference>
<dbReference type="GO" id="GO:0005840">
    <property type="term" value="C:ribosome"/>
    <property type="evidence" value="ECO:0007669"/>
    <property type="project" value="UniProtKB-KW"/>
</dbReference>
<dbReference type="NCBIfam" id="TIGR00029">
    <property type="entry name" value="S20"/>
    <property type="match status" value="1"/>
</dbReference>
<evidence type="ECO:0000256" key="8">
    <source>
        <dbReference type="HAMAP-Rule" id="MF_00500"/>
    </source>
</evidence>
<keyword evidence="4 8" id="KW-0694">RNA-binding</keyword>
<evidence type="ECO:0000256" key="9">
    <source>
        <dbReference type="SAM" id="MobiDB-lite"/>
    </source>
</evidence>
<evidence type="ECO:0000256" key="1">
    <source>
        <dbReference type="ARBA" id="ARBA00003134"/>
    </source>
</evidence>
<feature type="compositionally biased region" description="Basic residues" evidence="9">
    <location>
        <begin position="1"/>
        <end position="11"/>
    </location>
</feature>
<gene>
    <name evidence="8" type="primary">rpsT</name>
    <name evidence="10" type="ORF">Megvenef_00135</name>
</gene>
<feature type="region of interest" description="Disordered" evidence="9">
    <location>
        <begin position="96"/>
        <end position="127"/>
    </location>
</feature>
<accession>A0ABU5NAJ5</accession>
<dbReference type="InterPro" id="IPR002583">
    <property type="entry name" value="Ribosomal_bS20"/>
</dbReference>
<evidence type="ECO:0000256" key="4">
    <source>
        <dbReference type="ARBA" id="ARBA00022884"/>
    </source>
</evidence>
<organism evidence="10 11">
    <name type="scientific">Candidatus Megaera venefica</name>
    <dbReference type="NCBI Taxonomy" id="2055910"/>
    <lineage>
        <taxon>Bacteria</taxon>
        <taxon>Pseudomonadati</taxon>
        <taxon>Pseudomonadota</taxon>
        <taxon>Alphaproteobacteria</taxon>
        <taxon>Rickettsiales</taxon>
        <taxon>Rickettsiaceae</taxon>
        <taxon>Candidatus Megaera</taxon>
    </lineage>
</organism>
<keyword evidence="11" id="KW-1185">Reference proteome</keyword>
<dbReference type="PANTHER" id="PTHR33398">
    <property type="entry name" value="30S RIBOSOMAL PROTEIN S20"/>
    <property type="match status" value="1"/>
</dbReference>
<dbReference type="HAMAP" id="MF_00500">
    <property type="entry name" value="Ribosomal_bS20"/>
    <property type="match status" value="1"/>
</dbReference>
<evidence type="ECO:0000256" key="6">
    <source>
        <dbReference type="ARBA" id="ARBA00023274"/>
    </source>
</evidence>
<evidence type="ECO:0000313" key="10">
    <source>
        <dbReference type="EMBL" id="MEA0970183.1"/>
    </source>
</evidence>
<dbReference type="Gene3D" id="1.20.58.110">
    <property type="entry name" value="Ribosomal protein S20"/>
    <property type="match status" value="1"/>
</dbReference>
<feature type="region of interest" description="Disordered" evidence="9">
    <location>
        <begin position="1"/>
        <end position="26"/>
    </location>
</feature>
<comment type="similarity">
    <text evidence="2 8">Belongs to the bacterial ribosomal protein bS20 family.</text>
</comment>
<dbReference type="EMBL" id="JARJFB010000004">
    <property type="protein sequence ID" value="MEA0970183.1"/>
    <property type="molecule type" value="Genomic_DNA"/>
</dbReference>
<dbReference type="InterPro" id="IPR036510">
    <property type="entry name" value="Ribosomal_bS20_sf"/>
</dbReference>
<dbReference type="SUPFAM" id="SSF46992">
    <property type="entry name" value="Ribosomal protein S20"/>
    <property type="match status" value="1"/>
</dbReference>
<keyword evidence="5 8" id="KW-0689">Ribosomal protein</keyword>
<dbReference type="PANTHER" id="PTHR33398:SF1">
    <property type="entry name" value="SMALL RIBOSOMAL SUBUNIT PROTEIN BS20C"/>
    <property type="match status" value="1"/>
</dbReference>
<comment type="function">
    <text evidence="1 8">Binds directly to 16S ribosomal RNA.</text>
</comment>
<evidence type="ECO:0000256" key="2">
    <source>
        <dbReference type="ARBA" id="ARBA00007634"/>
    </source>
</evidence>
<sequence length="127" mass="13822">MANHSSTKKAIRKTERNTEVNKNRKSRIKTYIKKVLAAVDSGSPEEAKKALIVAQSEIMRGVACKLIQKNTASRKVSRLSARVKDLMLNPQEAKKTITTKPSSTAAAKKSATKKASTVKKAAVKVSE</sequence>